<dbReference type="InterPro" id="IPR051461">
    <property type="entry name" value="UPF0750_membrane"/>
</dbReference>
<evidence type="ECO:0000256" key="5">
    <source>
        <dbReference type="ARBA" id="ARBA00023136"/>
    </source>
</evidence>
<feature type="transmembrane region" description="Helical" evidence="6">
    <location>
        <begin position="64"/>
        <end position="83"/>
    </location>
</feature>
<evidence type="ECO:0000256" key="4">
    <source>
        <dbReference type="ARBA" id="ARBA00022989"/>
    </source>
</evidence>
<evidence type="ECO:0000256" key="1">
    <source>
        <dbReference type="ARBA" id="ARBA00004651"/>
    </source>
</evidence>
<evidence type="ECO:0000313" key="9">
    <source>
        <dbReference type="Proteomes" id="UP000189981"/>
    </source>
</evidence>
<sequence length="299" mass="32572">MKATRRSRQRLKRKIDAGKAALILIGVGLACFGLKGFLLPNHFIDGGITGISLLTYQLTYKSTGIPVSFWLVLFNIPFIILGAKQIGRRFAIGTSIAILVLAAMIFLVDFPQITDDKVLTAIFGGFFLGAGIGLAIRGGCVIDGTEILAVYLNRKSILSMGDIILLINVIIFLLAAFVLGIENALYSILTYLSASKTVDFIIQGIEEYTGVTIVSAKSAQIREAITKNLGRGVTVYKGERGFESAQFKSKDIDIIFTVVTRLEVSKLKQEIDQIDHKAFIVMSTISDTKGGIIKPRPLH</sequence>
<dbReference type="RefSeq" id="WP_079701851.1">
    <property type="nucleotide sequence ID" value="NZ_FUYR01000001.1"/>
</dbReference>
<protein>
    <submittedName>
        <fullName evidence="8">Uncharacterized membrane-anchored protein YitT, contains DUF161 and DUF2179 domains</fullName>
    </submittedName>
</protein>
<evidence type="ECO:0000259" key="7">
    <source>
        <dbReference type="Pfam" id="PF10035"/>
    </source>
</evidence>
<dbReference type="EMBL" id="FUYR01000001">
    <property type="protein sequence ID" value="SKB42925.1"/>
    <property type="molecule type" value="Genomic_DNA"/>
</dbReference>
<feature type="domain" description="DUF2179" evidence="7">
    <location>
        <begin position="231"/>
        <end position="290"/>
    </location>
</feature>
<reference evidence="9" key="1">
    <citation type="submission" date="2017-02" db="EMBL/GenBank/DDBJ databases">
        <authorList>
            <person name="Varghese N."/>
            <person name="Submissions S."/>
        </authorList>
    </citation>
    <scope>NUCLEOTIDE SEQUENCE [LARGE SCALE GENOMIC DNA]</scope>
    <source>
        <strain evidence="9">DSM 22385</strain>
    </source>
</reference>
<dbReference type="CDD" id="cd16380">
    <property type="entry name" value="YitT_C"/>
    <property type="match status" value="1"/>
</dbReference>
<organism evidence="8 9">
    <name type="scientific">Daejeonella lutea</name>
    <dbReference type="NCBI Taxonomy" id="572036"/>
    <lineage>
        <taxon>Bacteria</taxon>
        <taxon>Pseudomonadati</taxon>
        <taxon>Bacteroidota</taxon>
        <taxon>Sphingobacteriia</taxon>
        <taxon>Sphingobacteriales</taxon>
        <taxon>Sphingobacteriaceae</taxon>
        <taxon>Daejeonella</taxon>
    </lineage>
</organism>
<dbReference type="Gene3D" id="3.30.70.120">
    <property type="match status" value="1"/>
</dbReference>
<dbReference type="PANTHER" id="PTHR33545">
    <property type="entry name" value="UPF0750 MEMBRANE PROTEIN YITT-RELATED"/>
    <property type="match status" value="1"/>
</dbReference>
<gene>
    <name evidence="8" type="ORF">SAMN05661099_1368</name>
</gene>
<feature type="transmembrane region" description="Helical" evidence="6">
    <location>
        <begin position="163"/>
        <end position="181"/>
    </location>
</feature>
<dbReference type="PIRSF" id="PIRSF006483">
    <property type="entry name" value="Membrane_protein_YitT"/>
    <property type="match status" value="1"/>
</dbReference>
<dbReference type="PANTHER" id="PTHR33545:SF3">
    <property type="entry name" value="UPF0750 MEMBRANE PROTEIN YQFU"/>
    <property type="match status" value="1"/>
</dbReference>
<dbReference type="Proteomes" id="UP000189981">
    <property type="component" value="Unassembled WGS sequence"/>
</dbReference>
<dbReference type="GO" id="GO:0005886">
    <property type="term" value="C:plasma membrane"/>
    <property type="evidence" value="ECO:0007669"/>
    <property type="project" value="UniProtKB-SubCell"/>
</dbReference>
<keyword evidence="9" id="KW-1185">Reference proteome</keyword>
<accession>A0A1T5B6Y6</accession>
<keyword evidence="3 6" id="KW-0812">Transmembrane</keyword>
<keyword evidence="2" id="KW-1003">Cell membrane</keyword>
<comment type="subcellular location">
    <subcellularLocation>
        <location evidence="1">Cell membrane</location>
        <topology evidence="1">Multi-pass membrane protein</topology>
    </subcellularLocation>
</comment>
<proteinExistence type="predicted"/>
<name>A0A1T5B6Y6_9SPHI</name>
<evidence type="ECO:0000256" key="2">
    <source>
        <dbReference type="ARBA" id="ARBA00022475"/>
    </source>
</evidence>
<keyword evidence="5 6" id="KW-0472">Membrane</keyword>
<dbReference type="InterPro" id="IPR015867">
    <property type="entry name" value="N-reg_PII/ATP_PRibTrfase_C"/>
</dbReference>
<dbReference type="Pfam" id="PF02588">
    <property type="entry name" value="YitT_membrane"/>
    <property type="match status" value="1"/>
</dbReference>
<dbReference type="InterPro" id="IPR019264">
    <property type="entry name" value="DUF2179"/>
</dbReference>
<dbReference type="OrthoDB" id="265478at2"/>
<dbReference type="AlphaFoldDB" id="A0A1T5B6Y6"/>
<dbReference type="PROSITE" id="PS51257">
    <property type="entry name" value="PROKAR_LIPOPROTEIN"/>
    <property type="match status" value="1"/>
</dbReference>
<feature type="transmembrane region" description="Helical" evidence="6">
    <location>
        <begin position="90"/>
        <end position="108"/>
    </location>
</feature>
<evidence type="ECO:0000256" key="6">
    <source>
        <dbReference type="SAM" id="Phobius"/>
    </source>
</evidence>
<evidence type="ECO:0000256" key="3">
    <source>
        <dbReference type="ARBA" id="ARBA00022692"/>
    </source>
</evidence>
<feature type="transmembrane region" description="Helical" evidence="6">
    <location>
        <begin position="21"/>
        <end position="44"/>
    </location>
</feature>
<dbReference type="Pfam" id="PF10035">
    <property type="entry name" value="DUF2179"/>
    <property type="match status" value="1"/>
</dbReference>
<evidence type="ECO:0000313" key="8">
    <source>
        <dbReference type="EMBL" id="SKB42925.1"/>
    </source>
</evidence>
<feature type="transmembrane region" description="Helical" evidence="6">
    <location>
        <begin position="120"/>
        <end position="142"/>
    </location>
</feature>
<dbReference type="InterPro" id="IPR003740">
    <property type="entry name" value="YitT"/>
</dbReference>
<keyword evidence="4 6" id="KW-1133">Transmembrane helix</keyword>